<keyword evidence="2" id="KW-1185">Reference proteome</keyword>
<accession>A0A8T8SGN5</accession>
<name>A0A8T8SGN5_9BASI</name>
<protein>
    <submittedName>
        <fullName evidence="1">Uncharacterized protein</fullName>
    </submittedName>
</protein>
<sequence>SKRQTVEPMPIPSPVYVMRIIDMSTHVLPEQEGLYRRLGVSFDGFFSLAGTCISPSTSYSPALSRSHPFAATEIPSCPPKSQSARPSPPSGCLPDRWYRHSVGRVVTGVIQVGKAAPFALFKGTTKVKSIEFGFLLRVSRIDFYTFINCVCVETLCGDLF</sequence>
<dbReference type="AlphaFoldDB" id="A0A8T8SGN5"/>
<dbReference type="Proteomes" id="UP000077521">
    <property type="component" value="Unassembled WGS sequence"/>
</dbReference>
<organism evidence="1 2">
    <name type="scientific">Tilletia indica</name>
    <dbReference type="NCBI Taxonomy" id="43049"/>
    <lineage>
        <taxon>Eukaryota</taxon>
        <taxon>Fungi</taxon>
        <taxon>Dikarya</taxon>
        <taxon>Basidiomycota</taxon>
        <taxon>Ustilaginomycotina</taxon>
        <taxon>Exobasidiomycetes</taxon>
        <taxon>Tilletiales</taxon>
        <taxon>Tilletiaceae</taxon>
        <taxon>Tilletia</taxon>
    </lineage>
</organism>
<feature type="non-terminal residue" evidence="1">
    <location>
        <position position="1"/>
    </location>
</feature>
<reference evidence="1" key="1">
    <citation type="submission" date="2016-04" db="EMBL/GenBank/DDBJ databases">
        <authorList>
            <person name="Nguyen H.D."/>
            <person name="Samba Siva P."/>
            <person name="Cullis J."/>
            <person name="Levesque C.A."/>
            <person name="Hambleton S."/>
        </authorList>
    </citation>
    <scope>NUCLEOTIDE SEQUENCE</scope>
    <source>
        <strain evidence="1">DAOMC 236416</strain>
    </source>
</reference>
<reference evidence="1" key="2">
    <citation type="journal article" date="2019" name="IMA Fungus">
        <title>Genome sequencing and comparison of five Tilletia species to identify candidate genes for the detection of regulated species infecting wheat.</title>
        <authorList>
            <person name="Nguyen H.D.T."/>
            <person name="Sultana T."/>
            <person name="Kesanakurti P."/>
            <person name="Hambleton S."/>
        </authorList>
    </citation>
    <scope>NUCLEOTIDE SEQUENCE</scope>
    <source>
        <strain evidence="1">DAOMC 236416</strain>
    </source>
</reference>
<evidence type="ECO:0000313" key="2">
    <source>
        <dbReference type="Proteomes" id="UP000077521"/>
    </source>
</evidence>
<evidence type="ECO:0000313" key="1">
    <source>
        <dbReference type="EMBL" id="KAE8239085.1"/>
    </source>
</evidence>
<gene>
    <name evidence="1" type="ORF">A4X13_0g8258</name>
</gene>
<comment type="caution">
    <text evidence="1">The sequence shown here is derived from an EMBL/GenBank/DDBJ whole genome shotgun (WGS) entry which is preliminary data.</text>
</comment>
<proteinExistence type="predicted"/>
<dbReference type="EMBL" id="LWDF02001345">
    <property type="protein sequence ID" value="KAE8239085.1"/>
    <property type="molecule type" value="Genomic_DNA"/>
</dbReference>